<accession>D8QVU1</accession>
<gene>
    <name evidence="2" type="ORF">SELMODRAFT_404594</name>
</gene>
<dbReference type="GO" id="GO:0031146">
    <property type="term" value="P:SCF-dependent proteasomal ubiquitin-dependent protein catabolic process"/>
    <property type="evidence" value="ECO:0000318"/>
    <property type="project" value="GO_Central"/>
</dbReference>
<sequence length="433" mass="49660">MAYRNWDGMLDKKKSRKLDPSIWSRLPQDIQHRLITFLPFPTLCRFRSLSKDWCAAIQQQPPRQQWYIALGDVCGKFLISPNAISWKEFTLPLPREARIFALSTCSAGLVLSYDSTFARYFVVLNPLQQTRRELGCPMLEGDHEMIFAAIQSAPPSGSWFVVVVTIETSYGVMVFHLYDSRAAAWISSTEFTPVQEDEDLVCGVRMNCINYSNNCMLLQNDHLYFLTVSPGNVRRLKSFNVWNPKATLRTLATWNNLPLGFERQPWYEVDMSLVSSGGKIVIGMLETHDRNTDVRTLRVCFVYLDEESCSWRAMASLSLGTVKIPKLIKKPGRIFMVAAGNEHTTEIYARKVNSGQSGEVLKREMKRLTREQERPCCKGLSVVAKTILMENSNVDEEEVLDQIPKRARHWKECKIYFNAMHISTLPLVNGYIY</sequence>
<name>D8QVU1_SELML</name>
<dbReference type="InterPro" id="IPR001810">
    <property type="entry name" value="F-box_dom"/>
</dbReference>
<organism evidence="3">
    <name type="scientific">Selaginella moellendorffii</name>
    <name type="common">Spikemoss</name>
    <dbReference type="NCBI Taxonomy" id="88036"/>
    <lineage>
        <taxon>Eukaryota</taxon>
        <taxon>Viridiplantae</taxon>
        <taxon>Streptophyta</taxon>
        <taxon>Embryophyta</taxon>
        <taxon>Tracheophyta</taxon>
        <taxon>Lycopodiopsida</taxon>
        <taxon>Selaginellales</taxon>
        <taxon>Selaginellaceae</taxon>
        <taxon>Selaginella</taxon>
    </lineage>
</organism>
<dbReference type="InterPro" id="IPR036047">
    <property type="entry name" value="F-box-like_dom_sf"/>
</dbReference>
<dbReference type="SMART" id="SM00256">
    <property type="entry name" value="FBOX"/>
    <property type="match status" value="1"/>
</dbReference>
<dbReference type="Gramene" id="EFJ36116">
    <property type="protein sequence ID" value="EFJ36116"/>
    <property type="gene ID" value="SELMODRAFT_404594"/>
</dbReference>
<protein>
    <recommendedName>
        <fullName evidence="1">F-box domain-containing protein</fullName>
    </recommendedName>
</protein>
<dbReference type="PANTHER" id="PTHR31672">
    <property type="entry name" value="BNACNNG10540D PROTEIN"/>
    <property type="match status" value="1"/>
</dbReference>
<dbReference type="CDD" id="cd09917">
    <property type="entry name" value="F-box_SF"/>
    <property type="match status" value="1"/>
</dbReference>
<dbReference type="Proteomes" id="UP000001514">
    <property type="component" value="Unassembled WGS sequence"/>
</dbReference>
<dbReference type="EMBL" id="GL377567">
    <property type="protein sequence ID" value="EFJ36116.1"/>
    <property type="molecule type" value="Genomic_DNA"/>
</dbReference>
<dbReference type="KEGG" id="smo:SELMODRAFT_404594"/>
<dbReference type="GO" id="GO:0004842">
    <property type="term" value="F:ubiquitin-protein transferase activity"/>
    <property type="evidence" value="ECO:0000318"/>
    <property type="project" value="GO_Central"/>
</dbReference>
<evidence type="ECO:0000259" key="1">
    <source>
        <dbReference type="SMART" id="SM00256"/>
    </source>
</evidence>
<dbReference type="InterPro" id="IPR050796">
    <property type="entry name" value="SCF_F-box_component"/>
</dbReference>
<dbReference type="HOGENOM" id="CLU_033677_0_0_1"/>
<dbReference type="PANTHER" id="PTHR31672:SF2">
    <property type="entry name" value="F-BOX DOMAIN-CONTAINING PROTEIN"/>
    <property type="match status" value="1"/>
</dbReference>
<dbReference type="InParanoid" id="D8QVU1"/>
<dbReference type="SUPFAM" id="SSF81383">
    <property type="entry name" value="F-box domain"/>
    <property type="match status" value="1"/>
</dbReference>
<evidence type="ECO:0000313" key="2">
    <source>
        <dbReference type="EMBL" id="EFJ36116.1"/>
    </source>
</evidence>
<dbReference type="Pfam" id="PF00646">
    <property type="entry name" value="F-box"/>
    <property type="match status" value="1"/>
</dbReference>
<evidence type="ECO:0000313" key="3">
    <source>
        <dbReference type="Proteomes" id="UP000001514"/>
    </source>
</evidence>
<keyword evidence="3" id="KW-1185">Reference proteome</keyword>
<reference evidence="2 3" key="1">
    <citation type="journal article" date="2011" name="Science">
        <title>The Selaginella genome identifies genetic changes associated with the evolution of vascular plants.</title>
        <authorList>
            <person name="Banks J.A."/>
            <person name="Nishiyama T."/>
            <person name="Hasebe M."/>
            <person name="Bowman J.L."/>
            <person name="Gribskov M."/>
            <person name="dePamphilis C."/>
            <person name="Albert V.A."/>
            <person name="Aono N."/>
            <person name="Aoyama T."/>
            <person name="Ambrose B.A."/>
            <person name="Ashton N.W."/>
            <person name="Axtell M.J."/>
            <person name="Barker E."/>
            <person name="Barker M.S."/>
            <person name="Bennetzen J.L."/>
            <person name="Bonawitz N.D."/>
            <person name="Chapple C."/>
            <person name="Cheng C."/>
            <person name="Correa L.G."/>
            <person name="Dacre M."/>
            <person name="DeBarry J."/>
            <person name="Dreyer I."/>
            <person name="Elias M."/>
            <person name="Engstrom E.M."/>
            <person name="Estelle M."/>
            <person name="Feng L."/>
            <person name="Finet C."/>
            <person name="Floyd S.K."/>
            <person name="Frommer W.B."/>
            <person name="Fujita T."/>
            <person name="Gramzow L."/>
            <person name="Gutensohn M."/>
            <person name="Harholt J."/>
            <person name="Hattori M."/>
            <person name="Heyl A."/>
            <person name="Hirai T."/>
            <person name="Hiwatashi Y."/>
            <person name="Ishikawa M."/>
            <person name="Iwata M."/>
            <person name="Karol K.G."/>
            <person name="Koehler B."/>
            <person name="Kolukisaoglu U."/>
            <person name="Kubo M."/>
            <person name="Kurata T."/>
            <person name="Lalonde S."/>
            <person name="Li K."/>
            <person name="Li Y."/>
            <person name="Litt A."/>
            <person name="Lyons E."/>
            <person name="Manning G."/>
            <person name="Maruyama T."/>
            <person name="Michael T.P."/>
            <person name="Mikami K."/>
            <person name="Miyazaki S."/>
            <person name="Morinaga S."/>
            <person name="Murata T."/>
            <person name="Mueller-Roeber B."/>
            <person name="Nelson D.R."/>
            <person name="Obara M."/>
            <person name="Oguri Y."/>
            <person name="Olmstead R.G."/>
            <person name="Onodera N."/>
            <person name="Petersen B.L."/>
            <person name="Pils B."/>
            <person name="Prigge M."/>
            <person name="Rensing S.A."/>
            <person name="Riano-Pachon D.M."/>
            <person name="Roberts A.W."/>
            <person name="Sato Y."/>
            <person name="Scheller H.V."/>
            <person name="Schulz B."/>
            <person name="Schulz C."/>
            <person name="Shakirov E.V."/>
            <person name="Shibagaki N."/>
            <person name="Shinohara N."/>
            <person name="Shippen D.E."/>
            <person name="Soerensen I."/>
            <person name="Sotooka R."/>
            <person name="Sugimoto N."/>
            <person name="Sugita M."/>
            <person name="Sumikawa N."/>
            <person name="Tanurdzic M."/>
            <person name="Theissen G."/>
            <person name="Ulvskov P."/>
            <person name="Wakazuki S."/>
            <person name="Weng J.K."/>
            <person name="Willats W.W."/>
            <person name="Wipf D."/>
            <person name="Wolf P.G."/>
            <person name="Yang L."/>
            <person name="Zimmer A.D."/>
            <person name="Zhu Q."/>
            <person name="Mitros T."/>
            <person name="Hellsten U."/>
            <person name="Loque D."/>
            <person name="Otillar R."/>
            <person name="Salamov A."/>
            <person name="Schmutz J."/>
            <person name="Shapiro H."/>
            <person name="Lindquist E."/>
            <person name="Lucas S."/>
            <person name="Rokhsar D."/>
            <person name="Grigoriev I.V."/>
        </authorList>
    </citation>
    <scope>NUCLEOTIDE SEQUENCE [LARGE SCALE GENOMIC DNA]</scope>
</reference>
<dbReference type="AlphaFoldDB" id="D8QVU1"/>
<proteinExistence type="predicted"/>
<feature type="domain" description="F-box" evidence="1">
    <location>
        <begin position="26"/>
        <end position="66"/>
    </location>
</feature>